<proteinExistence type="predicted"/>
<dbReference type="EMBL" id="BART01001015">
    <property type="protein sequence ID" value="GAG60508.1"/>
    <property type="molecule type" value="Genomic_DNA"/>
</dbReference>
<evidence type="ECO:0000313" key="1">
    <source>
        <dbReference type="EMBL" id="GAG60508.1"/>
    </source>
</evidence>
<name>X0ZJJ2_9ZZZZ</name>
<dbReference type="AlphaFoldDB" id="X0ZJJ2"/>
<gene>
    <name evidence="1" type="ORF">S01H4_03955</name>
</gene>
<protein>
    <submittedName>
        <fullName evidence="1">Uncharacterized protein</fullName>
    </submittedName>
</protein>
<sequence length="420" mass="45650">MVFDWATTGPYEGGNVIFIETYRNYDIYFLDHWGLQFYCFVDPNGVEVNTFHSLLSWIKTHIDGLIGEVVAGKILIVYYWIEGMAGWENLETYPTPAKVGDDIHLAVYWRNDGSAPAVGHILAQFTTPSYEYYVPGAVSGQDRSISPGGVAAVQFAPVTLNEGGSWTFLGRLDLDSVEWVDYKQIPFAVEEAPVPAEPYTEITDFIVPDSLPEGAPIGELTVVTRNVGIGAGYLSVAINSDKYTVAAGSSYPTQVAPGGTFTFYLTPEIDPNMPNEDYTLTATNYEGTSYITKTILLQVSIPTTLTITAPSTANPEEIFNVITTLTTEAGEPLAGMETVLTVPEIPEIILRAYTWEDGTCEFMLSLPQGTYTLRADFAGTEALQASTSINPITSTTPLIEALKIIVPTATGIAMVLYGTS</sequence>
<reference evidence="1" key="1">
    <citation type="journal article" date="2014" name="Front. Microbiol.">
        <title>High frequency of phylogenetically diverse reductive dehalogenase-homologous genes in deep subseafloor sedimentary metagenomes.</title>
        <authorList>
            <person name="Kawai M."/>
            <person name="Futagami T."/>
            <person name="Toyoda A."/>
            <person name="Takaki Y."/>
            <person name="Nishi S."/>
            <person name="Hori S."/>
            <person name="Arai W."/>
            <person name="Tsubouchi T."/>
            <person name="Morono Y."/>
            <person name="Uchiyama I."/>
            <person name="Ito T."/>
            <person name="Fujiyama A."/>
            <person name="Inagaki F."/>
            <person name="Takami H."/>
        </authorList>
    </citation>
    <scope>NUCLEOTIDE SEQUENCE</scope>
    <source>
        <strain evidence="1">Expedition CK06-06</strain>
    </source>
</reference>
<accession>X0ZJJ2</accession>
<comment type="caution">
    <text evidence="1">The sequence shown here is derived from an EMBL/GenBank/DDBJ whole genome shotgun (WGS) entry which is preliminary data.</text>
</comment>
<organism evidence="1">
    <name type="scientific">marine sediment metagenome</name>
    <dbReference type="NCBI Taxonomy" id="412755"/>
    <lineage>
        <taxon>unclassified sequences</taxon>
        <taxon>metagenomes</taxon>
        <taxon>ecological metagenomes</taxon>
    </lineage>
</organism>